<dbReference type="AlphaFoldDB" id="A0A101QDG7"/>
<organism evidence="1 2">
    <name type="scientific">Streptomyces corchorusii</name>
    <name type="common">Streptomyces chibaensis</name>
    <dbReference type="NCBI Taxonomy" id="1903"/>
    <lineage>
        <taxon>Bacteria</taxon>
        <taxon>Bacillati</taxon>
        <taxon>Actinomycetota</taxon>
        <taxon>Actinomycetes</taxon>
        <taxon>Kitasatosporales</taxon>
        <taxon>Streptomycetaceae</taxon>
        <taxon>Streptomyces</taxon>
    </lineage>
</organism>
<proteinExistence type="predicted"/>
<dbReference type="RefSeq" id="WP_059263315.1">
    <property type="nucleotide sequence ID" value="NZ_KQ948355.1"/>
</dbReference>
<protein>
    <submittedName>
        <fullName evidence="1">Uncharacterized protein</fullName>
    </submittedName>
</protein>
<evidence type="ECO:0000313" key="2">
    <source>
        <dbReference type="Proteomes" id="UP000053398"/>
    </source>
</evidence>
<keyword evidence="2" id="KW-1185">Reference proteome</keyword>
<dbReference type="EMBL" id="LMWP01000016">
    <property type="protein sequence ID" value="KUN27815.1"/>
    <property type="molecule type" value="Genomic_DNA"/>
</dbReference>
<name>A0A101QDG7_STRCK</name>
<sequence>MTLHSTRPAAAGSRRIAVAAALALVLTGAVGGAGTAFVSAADPAAETPSSMARRTGAVAGINGDYVEIHASGRPLGGIVSDGHMLKSPKPGFASQLGVRPEGTMVMGPETFSDTVTAGSATRSLTSVNTVNDVSTGGITEVTPDLGETPDLAKPSTLVAPADQGGISHFALVRIGDDGGLP</sequence>
<dbReference type="Proteomes" id="UP000053398">
    <property type="component" value="Unassembled WGS sequence"/>
</dbReference>
<comment type="caution">
    <text evidence="1">The sequence shown here is derived from an EMBL/GenBank/DDBJ whole genome shotgun (WGS) entry which is preliminary data.</text>
</comment>
<evidence type="ECO:0000313" key="1">
    <source>
        <dbReference type="EMBL" id="KUN27815.1"/>
    </source>
</evidence>
<reference evidence="1 2" key="1">
    <citation type="submission" date="2015-10" db="EMBL/GenBank/DDBJ databases">
        <title>Draft genome sequence of Streptomyces corchorusii DSM 40340, type strain for the species Streptomyces corchorusii.</title>
        <authorList>
            <person name="Ruckert C."/>
            <person name="Winkler A."/>
            <person name="Kalinowski J."/>
            <person name="Kampfer P."/>
            <person name="Glaeser S."/>
        </authorList>
    </citation>
    <scope>NUCLEOTIDE SEQUENCE [LARGE SCALE GENOMIC DNA]</scope>
    <source>
        <strain evidence="1 2">DSM 40340</strain>
    </source>
</reference>
<accession>A0A101QDG7</accession>
<gene>
    <name evidence="1" type="ORF">AQJ11_14475</name>
</gene>